<name>A0A3Q3DMI0_HIPCM</name>
<dbReference type="GO" id="GO:0004252">
    <property type="term" value="F:serine-type endopeptidase activity"/>
    <property type="evidence" value="ECO:0007669"/>
    <property type="project" value="InterPro"/>
</dbReference>
<dbReference type="InterPro" id="IPR009003">
    <property type="entry name" value="Peptidase_S1_PA"/>
</dbReference>
<evidence type="ECO:0000256" key="3">
    <source>
        <dbReference type="ARBA" id="ARBA00022801"/>
    </source>
</evidence>
<keyword evidence="1" id="KW-0645">Protease</keyword>
<accession>A0A3Q3DMI0</accession>
<dbReference type="PRINTS" id="PR00722">
    <property type="entry name" value="CHYMOTRYPSIN"/>
</dbReference>
<dbReference type="AlphaFoldDB" id="A0A3Q3DMI0"/>
<keyword evidence="7" id="KW-1185">Reference proteome</keyword>
<dbReference type="InterPro" id="IPR018114">
    <property type="entry name" value="TRYPSIN_HIS"/>
</dbReference>
<dbReference type="InterPro" id="IPR043504">
    <property type="entry name" value="Peptidase_S1_PA_chymotrypsin"/>
</dbReference>
<dbReference type="CDD" id="cd00190">
    <property type="entry name" value="Tryp_SPc"/>
    <property type="match status" value="1"/>
</dbReference>
<dbReference type="Pfam" id="PF00089">
    <property type="entry name" value="Trypsin"/>
    <property type="match status" value="1"/>
</dbReference>
<dbReference type="GeneTree" id="ENSGT00940000163009"/>
<dbReference type="InterPro" id="IPR001314">
    <property type="entry name" value="Peptidase_S1A"/>
</dbReference>
<feature type="domain" description="Peptidase S1" evidence="5">
    <location>
        <begin position="22"/>
        <end position="253"/>
    </location>
</feature>
<dbReference type="STRING" id="109280.ENSHCOP00000015875"/>
<dbReference type="SMART" id="SM00020">
    <property type="entry name" value="Tryp_SPc"/>
    <property type="match status" value="1"/>
</dbReference>
<organism evidence="6 7">
    <name type="scientific">Hippocampus comes</name>
    <name type="common">Tiger tail seahorse</name>
    <dbReference type="NCBI Taxonomy" id="109280"/>
    <lineage>
        <taxon>Eukaryota</taxon>
        <taxon>Metazoa</taxon>
        <taxon>Chordata</taxon>
        <taxon>Craniata</taxon>
        <taxon>Vertebrata</taxon>
        <taxon>Euteleostomi</taxon>
        <taxon>Actinopterygii</taxon>
        <taxon>Neopterygii</taxon>
        <taxon>Teleostei</taxon>
        <taxon>Neoteleostei</taxon>
        <taxon>Acanthomorphata</taxon>
        <taxon>Syngnathiaria</taxon>
        <taxon>Syngnathiformes</taxon>
        <taxon>Syngnathoidei</taxon>
        <taxon>Syngnathidae</taxon>
        <taxon>Hippocampus</taxon>
    </lineage>
</organism>
<evidence type="ECO:0000313" key="7">
    <source>
        <dbReference type="Proteomes" id="UP000264820"/>
    </source>
</evidence>
<reference evidence="6" key="2">
    <citation type="submission" date="2025-09" db="UniProtKB">
        <authorList>
            <consortium name="Ensembl"/>
        </authorList>
    </citation>
    <scope>IDENTIFICATION</scope>
</reference>
<keyword evidence="3" id="KW-0378">Hydrolase</keyword>
<keyword evidence="2" id="KW-0732">Signal</keyword>
<evidence type="ECO:0000256" key="1">
    <source>
        <dbReference type="ARBA" id="ARBA00022670"/>
    </source>
</evidence>
<dbReference type="PROSITE" id="PS50240">
    <property type="entry name" value="TRYPSIN_DOM"/>
    <property type="match status" value="1"/>
</dbReference>
<dbReference type="PROSITE" id="PS00134">
    <property type="entry name" value="TRYPSIN_HIS"/>
    <property type="match status" value="1"/>
</dbReference>
<proteinExistence type="predicted"/>
<dbReference type="PANTHER" id="PTHR24253:SF171">
    <property type="entry name" value="SERINE PROTEASE 56-LIKE"/>
    <property type="match status" value="1"/>
</dbReference>
<dbReference type="SUPFAM" id="SSF50494">
    <property type="entry name" value="Trypsin-like serine proteases"/>
    <property type="match status" value="1"/>
</dbReference>
<dbReference type="FunFam" id="2.40.10.10:FF:000024">
    <property type="entry name" value="Serine protease 53"/>
    <property type="match status" value="1"/>
</dbReference>
<dbReference type="OMA" id="DSSFICQ"/>
<sequence length="271" mass="29360">PANLLTLSLQLCGSPALSTKKIVGGEDAQEGSWPWQASLQAFGHHVCGGSLINREWVMSAAHCFSSTFGWEVSLGRQNLLASNPNEVTKTVATIVLHPNHNRSSHDNDIALLRLSSAVTFTDDIRPVCLAANGSVFNNGTDSWVTGWGRVQEGESVPLPKRLREVQVPVLGNRQCNCLTGGSSVTDNMICVGVLEQGRDFCRGNSGGPMVSEQDGVWIQSGIGSFGFGCARPNLPGVYSRVSRYQSWISSHIGSDEPGFVQFNSDWPWWSR</sequence>
<dbReference type="Gene3D" id="2.40.10.10">
    <property type="entry name" value="Trypsin-like serine proteases"/>
    <property type="match status" value="1"/>
</dbReference>
<dbReference type="Proteomes" id="UP000264820">
    <property type="component" value="Unplaced"/>
</dbReference>
<keyword evidence="4" id="KW-1015">Disulfide bond</keyword>
<evidence type="ECO:0000313" key="6">
    <source>
        <dbReference type="Ensembl" id="ENSHCOP00000015875.1"/>
    </source>
</evidence>
<evidence type="ECO:0000259" key="5">
    <source>
        <dbReference type="PROSITE" id="PS50240"/>
    </source>
</evidence>
<dbReference type="GO" id="GO:0006508">
    <property type="term" value="P:proteolysis"/>
    <property type="evidence" value="ECO:0007669"/>
    <property type="project" value="UniProtKB-KW"/>
</dbReference>
<dbReference type="Ensembl" id="ENSHCOT00000023910.1">
    <property type="protein sequence ID" value="ENSHCOP00000015875.1"/>
    <property type="gene ID" value="ENSHCOG00000019623.1"/>
</dbReference>
<reference evidence="6" key="1">
    <citation type="submission" date="2025-08" db="UniProtKB">
        <authorList>
            <consortium name="Ensembl"/>
        </authorList>
    </citation>
    <scope>IDENTIFICATION</scope>
</reference>
<evidence type="ECO:0000256" key="4">
    <source>
        <dbReference type="ARBA" id="ARBA00023157"/>
    </source>
</evidence>
<dbReference type="PANTHER" id="PTHR24253">
    <property type="entry name" value="TRANSMEMBRANE PROTEASE SERINE"/>
    <property type="match status" value="1"/>
</dbReference>
<evidence type="ECO:0000256" key="2">
    <source>
        <dbReference type="ARBA" id="ARBA00022729"/>
    </source>
</evidence>
<protein>
    <recommendedName>
        <fullName evidence="5">Peptidase S1 domain-containing protein</fullName>
    </recommendedName>
</protein>
<dbReference type="InterPro" id="IPR001254">
    <property type="entry name" value="Trypsin_dom"/>
</dbReference>